<evidence type="ECO:0000313" key="3">
    <source>
        <dbReference type="Proteomes" id="UP000189796"/>
    </source>
</evidence>
<accession>A0A1M5NS48</accession>
<dbReference type="RefSeq" id="WP_154072256.1">
    <property type="nucleotide sequence ID" value="NZ_LT670817.1"/>
</dbReference>
<reference evidence="2 3" key="1">
    <citation type="submission" date="2016-11" db="EMBL/GenBank/DDBJ databases">
        <authorList>
            <person name="Jaros S."/>
            <person name="Januszkiewicz K."/>
            <person name="Wedrychowicz H."/>
        </authorList>
    </citation>
    <scope>NUCLEOTIDE SEQUENCE [LARGE SCALE GENOMIC DNA]</scope>
    <source>
        <strain evidence="2 3">GAS138</strain>
    </source>
</reference>
<dbReference type="AlphaFoldDB" id="A0A1M5NS48"/>
<organism evidence="2 3">
    <name type="scientific">Bradyrhizobium erythrophlei</name>
    <dbReference type="NCBI Taxonomy" id="1437360"/>
    <lineage>
        <taxon>Bacteria</taxon>
        <taxon>Pseudomonadati</taxon>
        <taxon>Pseudomonadota</taxon>
        <taxon>Alphaproteobacteria</taxon>
        <taxon>Hyphomicrobiales</taxon>
        <taxon>Nitrobacteraceae</taxon>
        <taxon>Bradyrhizobium</taxon>
    </lineage>
</organism>
<evidence type="ECO:0000313" key="2">
    <source>
        <dbReference type="EMBL" id="SHG92298.1"/>
    </source>
</evidence>
<feature type="signal peptide" evidence="1">
    <location>
        <begin position="1"/>
        <end position="23"/>
    </location>
</feature>
<protein>
    <submittedName>
        <fullName evidence="2">Uncharacterized protein</fullName>
    </submittedName>
</protein>
<evidence type="ECO:0000256" key="1">
    <source>
        <dbReference type="SAM" id="SignalP"/>
    </source>
</evidence>
<keyword evidence="1" id="KW-0732">Signal</keyword>
<dbReference type="PROSITE" id="PS51257">
    <property type="entry name" value="PROKAR_LIPOPROTEIN"/>
    <property type="match status" value="1"/>
</dbReference>
<feature type="chain" id="PRO_5012680300" evidence="1">
    <location>
        <begin position="24"/>
        <end position="342"/>
    </location>
</feature>
<name>A0A1M5NS48_9BRAD</name>
<dbReference type="OrthoDB" id="148105at41294"/>
<dbReference type="EMBL" id="LT670817">
    <property type="protein sequence ID" value="SHG92298.1"/>
    <property type="molecule type" value="Genomic_DNA"/>
</dbReference>
<proteinExistence type="predicted"/>
<sequence>MKKLTCAAVLLFALFAGACPTLAQTTQTQPFSSFVLGLPAISSLAGTEKILTLQGGVPMTSTPEQILSAANGDCAFNPSSVCTKTSGLPFAPSATTDTTNAANITSGTLSANRLALQTAYFYVGNASNNPVGTPMSGDCTLASTGAVTCTETRGVAFAPSATTDTTNAGNISSGTLNLSRLSLLQAQFYVGNASNNPASVLMSGDCGLAYTGAVTCPTSNGYATATLNKPDQTVSGGANVTTLILTAGSSPTIDCGARPLQSIIASASAWTIYPPSSDGSCMLMVINNATSGSPAPTFASGFYVGSNTGDAIPTGAGAVYIISIVRITGPTGAASTYSIKVI</sequence>
<dbReference type="Proteomes" id="UP000189796">
    <property type="component" value="Chromosome I"/>
</dbReference>
<gene>
    <name evidence="2" type="ORF">SAMN05443248_3095</name>
</gene>